<evidence type="ECO:0000259" key="5">
    <source>
        <dbReference type="PROSITE" id="PS51371"/>
    </source>
</evidence>
<keyword evidence="4" id="KW-0472">Membrane</keyword>
<accession>A0A6J1G7W3</accession>
<dbReference type="AlphaFoldDB" id="A0A6J1G7W3"/>
<dbReference type="InterPro" id="IPR000644">
    <property type="entry name" value="CBS_dom"/>
</dbReference>
<evidence type="ECO:0000313" key="7">
    <source>
        <dbReference type="RefSeq" id="XP_022947774.1"/>
    </source>
</evidence>
<dbReference type="InterPro" id="IPR046342">
    <property type="entry name" value="CBS_dom_sf"/>
</dbReference>
<feature type="domain" description="CBS" evidence="5">
    <location>
        <begin position="348"/>
        <end position="405"/>
    </location>
</feature>
<evidence type="ECO:0000256" key="1">
    <source>
        <dbReference type="ARBA" id="ARBA00022737"/>
    </source>
</evidence>
<protein>
    <submittedName>
        <fullName evidence="7">SNF1-related protein kinase regulatory subunit gamma-1-like isoform X1</fullName>
    </submittedName>
</protein>
<sequence>MAQPESNQPQSTPEIDSATALQQYFDRIPVSSISGIKSALVLEVKTGDCVKDAIRVMFKKNVDCALIADVTSEGFPERFIGFVHLSSLLLWCIQEIGKLEDEIKCIESEETQENVRGILSFLEQNPHIGQTKVFVSCLIVAFHGFLLISFGGFLGKFQVGELGKTFLWDPYFPVGMRDTLFHVLLLLSKHRLQAVPVVRLCNSHVVGFITQNAVIHMLLESSGLEWFDSIVDKVISKFRFHNEEHVLHVYGDQNIMEAFQLLWEKQMGAVAVTDRESKSLIGCLRNSDTYLLLEKEDLFQNRKRLTVKEFMHMESSKEQADSNPTVKGGQRALTLSSARPLVKCRVPNMHTPVTIKRDDTLKQVMKTMAETNSCFSFLVNSSHQATGILTVGDVITQFAPPCMDSTIQGGGFFESALEHTGCQVRNGTLICNKRS</sequence>
<evidence type="ECO:0000256" key="3">
    <source>
        <dbReference type="PROSITE-ProRule" id="PRU00703"/>
    </source>
</evidence>
<keyword evidence="6" id="KW-1185">Reference proteome</keyword>
<dbReference type="Gene3D" id="3.10.580.10">
    <property type="entry name" value="CBS-domain"/>
    <property type="match status" value="2"/>
</dbReference>
<dbReference type="InterPro" id="IPR050511">
    <property type="entry name" value="AMPK_gamma/SDS23_families"/>
</dbReference>
<dbReference type="KEGG" id="cmos:111451533"/>
<proteinExistence type="predicted"/>
<keyword evidence="4" id="KW-0812">Transmembrane</keyword>
<dbReference type="Proteomes" id="UP000504609">
    <property type="component" value="Unplaced"/>
</dbReference>
<reference evidence="7" key="1">
    <citation type="submission" date="2025-08" db="UniProtKB">
        <authorList>
            <consortium name="RefSeq"/>
        </authorList>
    </citation>
    <scope>IDENTIFICATION</scope>
    <source>
        <tissue evidence="7">Young leaves</tissue>
    </source>
</reference>
<dbReference type="Pfam" id="PF00571">
    <property type="entry name" value="CBS"/>
    <property type="match status" value="2"/>
</dbReference>
<keyword evidence="4" id="KW-1133">Transmembrane helix</keyword>
<dbReference type="PANTHER" id="PTHR13780">
    <property type="entry name" value="AMP-ACTIVATED PROTEIN KINASE, GAMMA REGULATORY SUBUNIT"/>
    <property type="match status" value="1"/>
</dbReference>
<dbReference type="SMART" id="SM00116">
    <property type="entry name" value="CBS"/>
    <property type="match status" value="3"/>
</dbReference>
<gene>
    <name evidence="7" type="primary">LOC111451533</name>
</gene>
<name>A0A6J1G7W3_CUCMO</name>
<dbReference type="PANTHER" id="PTHR13780:SF124">
    <property type="entry name" value="OS01G0633400 PROTEIN"/>
    <property type="match status" value="1"/>
</dbReference>
<keyword evidence="2 3" id="KW-0129">CBS domain</keyword>
<evidence type="ECO:0000313" key="6">
    <source>
        <dbReference type="Proteomes" id="UP000504609"/>
    </source>
</evidence>
<dbReference type="GeneID" id="111451533"/>
<organism evidence="6 7">
    <name type="scientific">Cucurbita moschata</name>
    <name type="common">Winter crookneck squash</name>
    <name type="synonym">Cucurbita pepo var. moschata</name>
    <dbReference type="NCBI Taxonomy" id="3662"/>
    <lineage>
        <taxon>Eukaryota</taxon>
        <taxon>Viridiplantae</taxon>
        <taxon>Streptophyta</taxon>
        <taxon>Embryophyta</taxon>
        <taxon>Tracheophyta</taxon>
        <taxon>Spermatophyta</taxon>
        <taxon>Magnoliopsida</taxon>
        <taxon>eudicotyledons</taxon>
        <taxon>Gunneridae</taxon>
        <taxon>Pentapetalae</taxon>
        <taxon>rosids</taxon>
        <taxon>fabids</taxon>
        <taxon>Cucurbitales</taxon>
        <taxon>Cucurbitaceae</taxon>
        <taxon>Cucurbiteae</taxon>
        <taxon>Cucurbita</taxon>
    </lineage>
</organism>
<dbReference type="CDD" id="cd02205">
    <property type="entry name" value="CBS_pair_SF"/>
    <property type="match status" value="1"/>
</dbReference>
<dbReference type="SUPFAM" id="SSF54631">
    <property type="entry name" value="CBS-domain pair"/>
    <property type="match status" value="2"/>
</dbReference>
<evidence type="ECO:0000256" key="4">
    <source>
        <dbReference type="SAM" id="Phobius"/>
    </source>
</evidence>
<feature type="transmembrane region" description="Helical" evidence="4">
    <location>
        <begin position="133"/>
        <end position="154"/>
    </location>
</feature>
<dbReference type="RefSeq" id="XP_022947774.1">
    <property type="nucleotide sequence ID" value="XM_023092006.1"/>
</dbReference>
<keyword evidence="1" id="KW-0677">Repeat</keyword>
<dbReference type="PROSITE" id="PS51371">
    <property type="entry name" value="CBS"/>
    <property type="match status" value="1"/>
</dbReference>
<evidence type="ECO:0000256" key="2">
    <source>
        <dbReference type="ARBA" id="ARBA00023122"/>
    </source>
</evidence>